<feature type="signal peptide" evidence="1">
    <location>
        <begin position="1"/>
        <end position="33"/>
    </location>
</feature>
<dbReference type="EMBL" id="JARYZI010000001">
    <property type="protein sequence ID" value="MDH8676781.1"/>
    <property type="molecule type" value="Genomic_DNA"/>
</dbReference>
<evidence type="ECO:0000313" key="3">
    <source>
        <dbReference type="Proteomes" id="UP001158045"/>
    </source>
</evidence>
<comment type="caution">
    <text evidence="2">The sequence shown here is derived from an EMBL/GenBank/DDBJ whole genome shotgun (WGS) entry which is preliminary data.</text>
</comment>
<dbReference type="RefSeq" id="WP_281092580.1">
    <property type="nucleotide sequence ID" value="NZ_JARYZI010000001.1"/>
</dbReference>
<sequence>MNCKRTQKLVSLLAIILLMSSFLIGCKSENALAETEVLSMETTVETTVASTVETTIETITNIDLKALENDVDQLSIKISTADANEIQNILDTFNDETTWDVYYVYYGDFENNFWSSPIVEVPPEYKFTERPVYLNAVEMGLYIPELYDDFLLQKYVQTLSKPIVVDGKVIGVIGIDVIN</sequence>
<dbReference type="PROSITE" id="PS51257">
    <property type="entry name" value="PROKAR_LIPOPROTEIN"/>
    <property type="match status" value="1"/>
</dbReference>
<dbReference type="SUPFAM" id="SSF103190">
    <property type="entry name" value="Sensory domain-like"/>
    <property type="match status" value="1"/>
</dbReference>
<reference evidence="2 3" key="1">
    <citation type="submission" date="2023-04" db="EMBL/GenBank/DDBJ databases">
        <title>Fusibacter bizertensis strain WBS, isolated from littoral bottom sediments of the Arctic seas - biochemical and genomic analysis.</title>
        <authorList>
            <person name="Brioukhanov A.L."/>
        </authorList>
    </citation>
    <scope>NUCLEOTIDE SEQUENCE [LARGE SCALE GENOMIC DNA]</scope>
    <source>
        <strain evidence="2 3">WBS</strain>
    </source>
</reference>
<dbReference type="InterPro" id="IPR029151">
    <property type="entry name" value="Sensor-like_sf"/>
</dbReference>
<evidence type="ECO:0008006" key="4">
    <source>
        <dbReference type="Google" id="ProtNLM"/>
    </source>
</evidence>
<accession>A0ABT6N8N9</accession>
<dbReference type="Gene3D" id="3.30.450.20">
    <property type="entry name" value="PAS domain"/>
    <property type="match status" value="1"/>
</dbReference>
<evidence type="ECO:0000313" key="2">
    <source>
        <dbReference type="EMBL" id="MDH8676781.1"/>
    </source>
</evidence>
<dbReference type="Proteomes" id="UP001158045">
    <property type="component" value="Unassembled WGS sequence"/>
</dbReference>
<proteinExistence type="predicted"/>
<keyword evidence="3" id="KW-1185">Reference proteome</keyword>
<organism evidence="2 3">
    <name type="scientific">Fusibacter bizertensis</name>
    <dbReference type="NCBI Taxonomy" id="1488331"/>
    <lineage>
        <taxon>Bacteria</taxon>
        <taxon>Bacillati</taxon>
        <taxon>Bacillota</taxon>
        <taxon>Clostridia</taxon>
        <taxon>Eubacteriales</taxon>
        <taxon>Eubacteriales Family XII. Incertae Sedis</taxon>
        <taxon>Fusibacter</taxon>
    </lineage>
</organism>
<protein>
    <recommendedName>
        <fullName evidence="4">Cache domain-containing protein</fullName>
    </recommendedName>
</protein>
<feature type="chain" id="PRO_5046312709" description="Cache domain-containing protein" evidence="1">
    <location>
        <begin position="34"/>
        <end position="179"/>
    </location>
</feature>
<gene>
    <name evidence="2" type="ORF">QE109_01415</name>
</gene>
<keyword evidence="1" id="KW-0732">Signal</keyword>
<evidence type="ECO:0000256" key="1">
    <source>
        <dbReference type="SAM" id="SignalP"/>
    </source>
</evidence>
<name>A0ABT6N8N9_9FIRM</name>